<gene>
    <name evidence="1" type="ORF">FAES_3986</name>
</gene>
<dbReference type="Proteomes" id="UP000011058">
    <property type="component" value="Chromosome"/>
</dbReference>
<keyword evidence="2" id="KW-1185">Reference proteome</keyword>
<protein>
    <submittedName>
        <fullName evidence="1">Uncharacterized protein</fullName>
    </submittedName>
</protein>
<name>I0KCY4_9BACT</name>
<dbReference type="AlphaFoldDB" id="I0KCY4"/>
<dbReference type="HOGENOM" id="CLU_1616549_0_0_10"/>
<proteinExistence type="predicted"/>
<accession>I0KCY4</accession>
<evidence type="ECO:0000313" key="2">
    <source>
        <dbReference type="Proteomes" id="UP000011058"/>
    </source>
</evidence>
<dbReference type="KEGG" id="fae:FAES_3986"/>
<organism evidence="1 2">
    <name type="scientific">Fibrella aestuarina BUZ 2</name>
    <dbReference type="NCBI Taxonomy" id="1166018"/>
    <lineage>
        <taxon>Bacteria</taxon>
        <taxon>Pseudomonadati</taxon>
        <taxon>Bacteroidota</taxon>
        <taxon>Cytophagia</taxon>
        <taxon>Cytophagales</taxon>
        <taxon>Spirosomataceae</taxon>
        <taxon>Fibrella</taxon>
    </lineage>
</organism>
<reference evidence="1 2" key="1">
    <citation type="journal article" date="2012" name="J. Bacteriol.">
        <title>Genome Sequence of Fibrella aestuarina BUZ 2T, a Filamentous Marine Bacterium.</title>
        <authorList>
            <person name="Filippini M."/>
            <person name="Qi W."/>
            <person name="Blom J."/>
            <person name="Goesmann A."/>
            <person name="Smits T.H."/>
            <person name="Bagheri H.C."/>
        </authorList>
    </citation>
    <scope>NUCLEOTIDE SEQUENCE [LARGE SCALE GENOMIC DNA]</scope>
    <source>
        <strain evidence="2">BUZ 2T</strain>
    </source>
</reference>
<dbReference type="RefSeq" id="WP_015333086.1">
    <property type="nucleotide sequence ID" value="NC_020054.1"/>
</dbReference>
<dbReference type="STRING" id="1166018.FAES_3986"/>
<sequence>MFDYADTPAIRIDRTGNVPTVDYLSELRALLKLGSIGVHDVELTRHLKTAIAEVEQFSGHFLGPATITLTFEAGLVDYRLNQGPVTASTAPALPQGWTATAESFPLLTGIGPGTVSYQAGWTSFGSTPFPLISAVLERAANRFDGGTRDWMSTIGALGRKTWAD</sequence>
<evidence type="ECO:0000313" key="1">
    <source>
        <dbReference type="EMBL" id="CCH01987.1"/>
    </source>
</evidence>
<dbReference type="EMBL" id="HE796683">
    <property type="protein sequence ID" value="CCH01987.1"/>
    <property type="molecule type" value="Genomic_DNA"/>
</dbReference>